<organism evidence="1 2">
    <name type="scientific">Panagrolaimus sp. JU765</name>
    <dbReference type="NCBI Taxonomy" id="591449"/>
    <lineage>
        <taxon>Eukaryota</taxon>
        <taxon>Metazoa</taxon>
        <taxon>Ecdysozoa</taxon>
        <taxon>Nematoda</taxon>
        <taxon>Chromadorea</taxon>
        <taxon>Rhabditida</taxon>
        <taxon>Tylenchina</taxon>
        <taxon>Panagrolaimomorpha</taxon>
        <taxon>Panagrolaimoidea</taxon>
        <taxon>Panagrolaimidae</taxon>
        <taxon>Panagrolaimus</taxon>
    </lineage>
</organism>
<name>A0AC34RRB2_9BILA</name>
<dbReference type="Proteomes" id="UP000887576">
    <property type="component" value="Unplaced"/>
</dbReference>
<evidence type="ECO:0000313" key="2">
    <source>
        <dbReference type="WBParaSite" id="JU765_v2.g922.t1"/>
    </source>
</evidence>
<protein>
    <submittedName>
        <fullName evidence="2">Nudix hydrolase domain-containing protein</fullName>
    </submittedName>
</protein>
<proteinExistence type="predicted"/>
<reference evidence="2" key="1">
    <citation type="submission" date="2022-11" db="UniProtKB">
        <authorList>
            <consortium name="WormBaseParasite"/>
        </authorList>
    </citation>
    <scope>IDENTIFICATION</scope>
</reference>
<accession>A0AC34RRB2</accession>
<dbReference type="WBParaSite" id="JU765_v2.g922.t1">
    <property type="protein sequence ID" value="JU765_v2.g922.t1"/>
    <property type="gene ID" value="JU765_v2.g922"/>
</dbReference>
<evidence type="ECO:0000313" key="1">
    <source>
        <dbReference type="Proteomes" id="UP000887576"/>
    </source>
</evidence>
<sequence>MNTIRIDVPSTFQALAEKFINPLTAEIINDDNELLSRFENLYWHQLKVNRDNSLPEYIDCIKSSFEQLVFEICKTIPVLSSILPTMESRISTYLENRLLVPIVGVALLDKSMNYILLVQSYFDSAKCWTFPKGVKEAKETPTHCACKYADEFLSFNIKKKLIPHTFIEKNIRGYTVRLLIAKDISMDFEFKPKVQHAIRRIQWFSIWDLPQTPEDPEAFARFELQPNDLTTVEPFVTDLKHFILSSRRNEQVQKKTSDVSIGKRNSSAFMPVVPKKLSAGTSSQSNSSTNISIQPLSPLSVATNESGSSDTVFKPLTMNSQCSPITQQSFTGLSFLQMVTNKKSPNIVPGVITDSTTEIKHPKPIHPSKLTILTYESPDTPTPSDIDTDGKDVDADKMQESTTLDNTAELCLSALESILKTPAVESKPLPGSANIALISPAEGDFARTPKSSRGRRPRRKTRKSQNGDRESVSPTQFSLGIPEESSHVHEQGIDINVGDVVRNQSSQEPNNANTKSLQKHTHPIHAPVATTRSYTLFSPPGAPLTGSAPVFSENSAFTPVKVPPITPMVGNSHTTNVSGVKTGKSNQNGSAKSPQPQQFVQIPKATIWLDFKLDAEKLLSVYNESVEKLRKI</sequence>